<evidence type="ECO:0000313" key="2">
    <source>
        <dbReference type="Proteomes" id="UP000013523"/>
    </source>
</evidence>
<dbReference type="HOGENOM" id="CLU_185910_1_0_9"/>
<reference evidence="1 2" key="1">
    <citation type="submission" date="2012-01" db="EMBL/GenBank/DDBJ databases">
        <title>Complete sequence of chromosome of Clostridium pasteurianum BC1.</title>
        <authorList>
            <consortium name="US DOE Joint Genome Institute"/>
            <person name="Lucas S."/>
            <person name="Han J."/>
            <person name="Lapidus A."/>
            <person name="Cheng J.-F."/>
            <person name="Goodwin L."/>
            <person name="Pitluck S."/>
            <person name="Peters L."/>
            <person name="Mikhailova N."/>
            <person name="Teshima H."/>
            <person name="Detter J.C."/>
            <person name="Han C."/>
            <person name="Tapia R."/>
            <person name="Land M."/>
            <person name="Hauser L."/>
            <person name="Kyrpides N."/>
            <person name="Ivanova N."/>
            <person name="Pagani I."/>
            <person name="Dunn J."/>
            <person name="Taghavi S."/>
            <person name="Francis A."/>
            <person name="van der Lelie D."/>
            <person name="Woyke T."/>
        </authorList>
    </citation>
    <scope>NUCLEOTIDE SEQUENCE [LARGE SCALE GENOMIC DNA]</scope>
    <source>
        <strain evidence="1 2">BC1</strain>
    </source>
</reference>
<keyword evidence="2" id="KW-1185">Reference proteome</keyword>
<sequence>MEDFNSFDPEDISLLISIIATALSKNKSIEELTVIGNFMISVGEIIITISSEKANLLAKQTKKMK</sequence>
<dbReference type="KEGG" id="cpas:Clopa_2388"/>
<dbReference type="RefSeq" id="WP_015615555.1">
    <property type="nucleotide sequence ID" value="NC_021182.1"/>
</dbReference>
<dbReference type="AlphaFoldDB" id="R4K6B1"/>
<organism evidence="1 2">
    <name type="scientific">Clostridium pasteurianum BC1</name>
    <dbReference type="NCBI Taxonomy" id="86416"/>
    <lineage>
        <taxon>Bacteria</taxon>
        <taxon>Bacillati</taxon>
        <taxon>Bacillota</taxon>
        <taxon>Clostridia</taxon>
        <taxon>Eubacteriales</taxon>
        <taxon>Clostridiaceae</taxon>
        <taxon>Clostridium</taxon>
    </lineage>
</organism>
<evidence type="ECO:0000313" key="1">
    <source>
        <dbReference type="EMBL" id="AGK97251.1"/>
    </source>
</evidence>
<dbReference type="Proteomes" id="UP000013523">
    <property type="component" value="Chromosome"/>
</dbReference>
<accession>R4K6B1</accession>
<gene>
    <name evidence="1" type="ORF">Clopa_2388</name>
</gene>
<dbReference type="PATRIC" id="fig|86416.3.peg.2370"/>
<proteinExistence type="predicted"/>
<name>R4K6B1_CLOPA</name>
<protein>
    <submittedName>
        <fullName evidence="1">Uncharacterized protein</fullName>
    </submittedName>
</protein>
<dbReference type="EMBL" id="CP003261">
    <property type="protein sequence ID" value="AGK97251.1"/>
    <property type="molecule type" value="Genomic_DNA"/>
</dbReference>